<dbReference type="Pfam" id="PF00805">
    <property type="entry name" value="Pentapeptide"/>
    <property type="match status" value="2"/>
</dbReference>
<dbReference type="InterPro" id="IPR016252">
    <property type="entry name" value="Ser/Thr_kinase_SpkB"/>
</dbReference>
<keyword evidence="3 8" id="KW-0547">Nucleotide-binding</keyword>
<evidence type="ECO:0000256" key="5">
    <source>
        <dbReference type="ARBA" id="ARBA00022840"/>
    </source>
</evidence>
<keyword evidence="5 8" id="KW-0067">ATP-binding</keyword>
<comment type="catalytic activity">
    <reaction evidence="6 8">
        <text>L-threonyl-[protein] + ATP = O-phospho-L-threonyl-[protein] + ADP + H(+)</text>
        <dbReference type="Rhea" id="RHEA:46608"/>
        <dbReference type="Rhea" id="RHEA-COMP:11060"/>
        <dbReference type="Rhea" id="RHEA-COMP:11605"/>
        <dbReference type="ChEBI" id="CHEBI:15378"/>
        <dbReference type="ChEBI" id="CHEBI:30013"/>
        <dbReference type="ChEBI" id="CHEBI:30616"/>
        <dbReference type="ChEBI" id="CHEBI:61977"/>
        <dbReference type="ChEBI" id="CHEBI:456216"/>
        <dbReference type="EC" id="2.7.11.1"/>
    </reaction>
</comment>
<comment type="caution">
    <text evidence="12">The sequence shown here is derived from an EMBL/GenBank/DDBJ whole genome shotgun (WGS) entry which is preliminary data.</text>
</comment>
<evidence type="ECO:0000256" key="1">
    <source>
        <dbReference type="ARBA" id="ARBA00022527"/>
    </source>
</evidence>
<keyword evidence="4 8" id="KW-0418">Kinase</keyword>
<feature type="region of interest" description="Disordered" evidence="10">
    <location>
        <begin position="313"/>
        <end position="396"/>
    </location>
</feature>
<dbReference type="Gene3D" id="2.160.20.80">
    <property type="entry name" value="E3 ubiquitin-protein ligase SopA"/>
    <property type="match status" value="1"/>
</dbReference>
<evidence type="ECO:0000313" key="13">
    <source>
        <dbReference type="Proteomes" id="UP000481033"/>
    </source>
</evidence>
<feature type="binding site" evidence="9">
    <location>
        <position position="65"/>
    </location>
    <ligand>
        <name>ATP</name>
        <dbReference type="ChEBI" id="CHEBI:30616"/>
    </ligand>
</feature>
<keyword evidence="2 8" id="KW-0808">Transferase</keyword>
<dbReference type="GO" id="GO:0005524">
    <property type="term" value="F:ATP binding"/>
    <property type="evidence" value="ECO:0007669"/>
    <property type="project" value="UniProtKB-UniRule"/>
</dbReference>
<dbReference type="PIRSF" id="PIRSF000647">
    <property type="entry name" value="Ser/Thr_PK_SpkB"/>
    <property type="match status" value="1"/>
</dbReference>
<dbReference type="PANTHER" id="PTHR24363">
    <property type="entry name" value="SERINE/THREONINE PROTEIN KINASE"/>
    <property type="match status" value="1"/>
</dbReference>
<evidence type="ECO:0000256" key="9">
    <source>
        <dbReference type="PROSITE-ProRule" id="PRU10141"/>
    </source>
</evidence>
<comment type="similarity">
    <text evidence="8">Belongs to the protein kinase superfamily. Ser/Thr protein kinase family.</text>
</comment>
<dbReference type="Proteomes" id="UP000481033">
    <property type="component" value="Unassembled WGS sequence"/>
</dbReference>
<accession>A0A6M0RNP6</accession>
<dbReference type="NCBIfam" id="NF045510">
    <property type="entry name" value="4Cys_prefix_kin"/>
    <property type="match status" value="1"/>
</dbReference>
<evidence type="ECO:0000256" key="8">
    <source>
        <dbReference type="PIRNR" id="PIRNR000647"/>
    </source>
</evidence>
<dbReference type="InterPro" id="IPR000719">
    <property type="entry name" value="Prot_kinase_dom"/>
</dbReference>
<dbReference type="SUPFAM" id="SSF141571">
    <property type="entry name" value="Pentapeptide repeat-like"/>
    <property type="match status" value="1"/>
</dbReference>
<dbReference type="AlphaFoldDB" id="A0A6M0RNP6"/>
<feature type="domain" description="Protein kinase" evidence="11">
    <location>
        <begin position="34"/>
        <end position="302"/>
    </location>
</feature>
<gene>
    <name evidence="12" type="ORF">DXZ20_20025</name>
</gene>
<feature type="compositionally biased region" description="Polar residues" evidence="10">
    <location>
        <begin position="323"/>
        <end position="332"/>
    </location>
</feature>
<protein>
    <recommendedName>
        <fullName evidence="8">Serine/threonine-protein kinase B</fullName>
        <ecNumber evidence="8">2.7.11.1</ecNumber>
    </recommendedName>
</protein>
<dbReference type="Pfam" id="PF00069">
    <property type="entry name" value="Pkinase"/>
    <property type="match status" value="1"/>
</dbReference>
<dbReference type="SMART" id="SM00220">
    <property type="entry name" value="S_TKc"/>
    <property type="match status" value="1"/>
</dbReference>
<dbReference type="PROSITE" id="PS00107">
    <property type="entry name" value="PROTEIN_KINASE_ATP"/>
    <property type="match status" value="1"/>
</dbReference>
<dbReference type="InterPro" id="IPR001646">
    <property type="entry name" value="5peptide_repeat"/>
</dbReference>
<dbReference type="SUPFAM" id="SSF56112">
    <property type="entry name" value="Protein kinase-like (PK-like)"/>
    <property type="match status" value="1"/>
</dbReference>
<evidence type="ECO:0000256" key="7">
    <source>
        <dbReference type="ARBA" id="ARBA00048679"/>
    </source>
</evidence>
<dbReference type="InterPro" id="IPR017441">
    <property type="entry name" value="Protein_kinase_ATP_BS"/>
</dbReference>
<dbReference type="PANTHER" id="PTHR24363:SF0">
    <property type="entry name" value="SERINE_THREONINE KINASE LIKE DOMAIN CONTAINING 1"/>
    <property type="match status" value="1"/>
</dbReference>
<evidence type="ECO:0000256" key="4">
    <source>
        <dbReference type="ARBA" id="ARBA00022777"/>
    </source>
</evidence>
<evidence type="ECO:0000256" key="10">
    <source>
        <dbReference type="SAM" id="MobiDB-lite"/>
    </source>
</evidence>
<organism evidence="12 13">
    <name type="scientific">Adonisia turfae CCMR0081</name>
    <dbReference type="NCBI Taxonomy" id="2292702"/>
    <lineage>
        <taxon>Bacteria</taxon>
        <taxon>Bacillati</taxon>
        <taxon>Cyanobacteriota</taxon>
        <taxon>Adonisia</taxon>
        <taxon>Adonisia turfae</taxon>
    </lineage>
</organism>
<sequence length="537" mass="58596">MTYCINSECPSPKNPSTARQCLACGADLLLRDRYRVSGALGKGGFGTTFLAHDEGLPGCPPCVIKQLRPTAEAPHVMQMARDLFAREAKILGKIGNHPQLPRLLDYFEARTDFFLVQEYIHGFTLQKEVKTNGAFSEAGTKQFLSEVLPVMQYIHRNQVIHRDIKPANLIRRDADKRLVLIDFGAVKDKVNPVKANEESGHTALTAYAVGTPGYAPPEQMAMRPVYASDIYAIGVTCLYLLTAKSPKEMSYDPQSGEILWQQHVKVSDHFANVLSKMLEISVRHRYSSADAILRDLDLEPYLDSLAQNMAIPTTAPKDVGPVSQPTFNSDDTATVLGLDDSQSVVSPSARMAAAIRARKERRQNTKPSPVAPRRPSGNLLSSSSSQSGPFSGHGKKITPEAVQRAYSRGHRDFSLQPLAQLNLQRMILSGASFAGAQLRYCNLQGADLTNTNLSKADLRQCNLKNAKLSNAYMGAVNLENSDLRGANLSRSNLAGANLKGVNLCGADLTGANLTESQLAAAKTNWSTIYPNGRRGLR</sequence>
<dbReference type="CDD" id="cd14014">
    <property type="entry name" value="STKc_PknB_like"/>
    <property type="match status" value="1"/>
</dbReference>
<keyword evidence="1 8" id="KW-0723">Serine/threonine-protein kinase</keyword>
<evidence type="ECO:0000256" key="2">
    <source>
        <dbReference type="ARBA" id="ARBA00022679"/>
    </source>
</evidence>
<name>A0A6M0RNP6_9CYAN</name>
<reference evidence="12 13" key="1">
    <citation type="journal article" date="2020" name="Microb. Ecol.">
        <title>Ecogenomics of the Marine Benthic Filamentous Cyanobacterium Adonisia.</title>
        <authorList>
            <person name="Walter J.M."/>
            <person name="Coutinho F.H."/>
            <person name="Leomil L."/>
            <person name="Hargreaves P.I."/>
            <person name="Campeao M.E."/>
            <person name="Vieira V.V."/>
            <person name="Silva B.S."/>
            <person name="Fistarol G.O."/>
            <person name="Salomon P.S."/>
            <person name="Sawabe T."/>
            <person name="Mino S."/>
            <person name="Hosokawa M."/>
            <person name="Miyashita H."/>
            <person name="Maruyama F."/>
            <person name="van Verk M.C."/>
            <person name="Dutilh B.E."/>
            <person name="Thompson C.C."/>
            <person name="Thompson F.L."/>
        </authorList>
    </citation>
    <scope>NUCLEOTIDE SEQUENCE [LARGE SCALE GENOMIC DNA]</scope>
    <source>
        <strain evidence="12 13">CCMR0081</strain>
    </source>
</reference>
<dbReference type="InterPro" id="IPR011009">
    <property type="entry name" value="Kinase-like_dom_sf"/>
</dbReference>
<evidence type="ECO:0000259" key="11">
    <source>
        <dbReference type="PROSITE" id="PS50011"/>
    </source>
</evidence>
<dbReference type="Gene3D" id="1.10.510.10">
    <property type="entry name" value="Transferase(Phosphotransferase) domain 1"/>
    <property type="match status" value="1"/>
</dbReference>
<dbReference type="EMBL" id="QXHD01000004">
    <property type="protein sequence ID" value="NEZ57887.1"/>
    <property type="molecule type" value="Genomic_DNA"/>
</dbReference>
<keyword evidence="13" id="KW-1185">Reference proteome</keyword>
<comment type="catalytic activity">
    <reaction evidence="7 8">
        <text>L-seryl-[protein] + ATP = O-phospho-L-seryl-[protein] + ADP + H(+)</text>
        <dbReference type="Rhea" id="RHEA:17989"/>
        <dbReference type="Rhea" id="RHEA-COMP:9863"/>
        <dbReference type="Rhea" id="RHEA-COMP:11604"/>
        <dbReference type="ChEBI" id="CHEBI:15378"/>
        <dbReference type="ChEBI" id="CHEBI:29999"/>
        <dbReference type="ChEBI" id="CHEBI:30616"/>
        <dbReference type="ChEBI" id="CHEBI:83421"/>
        <dbReference type="ChEBI" id="CHEBI:456216"/>
        <dbReference type="EC" id="2.7.11.1"/>
    </reaction>
</comment>
<proteinExistence type="inferred from homology"/>
<feature type="compositionally biased region" description="Low complexity" evidence="10">
    <location>
        <begin position="376"/>
        <end position="392"/>
    </location>
</feature>
<dbReference type="GO" id="GO:0004674">
    <property type="term" value="F:protein serine/threonine kinase activity"/>
    <property type="evidence" value="ECO:0007669"/>
    <property type="project" value="UniProtKB-UniRule"/>
</dbReference>
<dbReference type="Gene3D" id="3.30.200.20">
    <property type="entry name" value="Phosphorylase Kinase, domain 1"/>
    <property type="match status" value="1"/>
</dbReference>
<evidence type="ECO:0000256" key="3">
    <source>
        <dbReference type="ARBA" id="ARBA00022741"/>
    </source>
</evidence>
<dbReference type="EC" id="2.7.11.1" evidence="8"/>
<dbReference type="RefSeq" id="WP_163661113.1">
    <property type="nucleotide sequence ID" value="NZ_QXHD01000004.1"/>
</dbReference>
<evidence type="ECO:0000256" key="6">
    <source>
        <dbReference type="ARBA" id="ARBA00047899"/>
    </source>
</evidence>
<evidence type="ECO:0000313" key="12">
    <source>
        <dbReference type="EMBL" id="NEZ57887.1"/>
    </source>
</evidence>
<dbReference type="PROSITE" id="PS50011">
    <property type="entry name" value="PROTEIN_KINASE_DOM"/>
    <property type="match status" value="1"/>
</dbReference>